<feature type="transmembrane region" description="Helical" evidence="8">
    <location>
        <begin position="466"/>
        <end position="487"/>
    </location>
</feature>
<gene>
    <name evidence="10" type="ORF">TWF481_005222</name>
</gene>
<name>A0AAV9WEZ7_9PEZI</name>
<feature type="transmembrane region" description="Helical" evidence="8">
    <location>
        <begin position="251"/>
        <end position="273"/>
    </location>
</feature>
<dbReference type="Proteomes" id="UP001370758">
    <property type="component" value="Unassembled WGS sequence"/>
</dbReference>
<evidence type="ECO:0000313" key="10">
    <source>
        <dbReference type="EMBL" id="KAK6506762.1"/>
    </source>
</evidence>
<accession>A0AAV9WEZ7</accession>
<dbReference type="Pfam" id="PF07690">
    <property type="entry name" value="MFS_1"/>
    <property type="match status" value="1"/>
</dbReference>
<feature type="transmembrane region" description="Helical" evidence="8">
    <location>
        <begin position="577"/>
        <end position="599"/>
    </location>
</feature>
<sequence length="615" mass="68445">MKWYNNPIVNPFYRDERDEAPELAVKKTSPTGTEEKSSSVGKEENVRSTEREQDPEKGSSPQYISDSVEDLNNSDFQFGVKKVEAIATIWSKKELYGLYAWIWLMYCILSLQSQSSFSLFPYAYSSFNSHSLISTSAVVASIVGGVLRLPIGKVIDIWGRAEGFVIFAILFILGLVMLAATDGVATYAAAYVFNQVGFTGISYIMAVFVADTTRLRNRGLMFAYTSSPYIMTTFLAPRLAQAWLDHSTWRWGFGAFCIILPVVFAPFVVLLFIKQNQAIKSGLLRKEESGRTLVQSLKHYAVEFDALGMLILMAGLALFLLPFNLAGSLPESWRRSDIISMIVVGFVLLVFFPIYERFWAPKSFIPWRLLRDRTIFGGCLTIGSLFFGFYCWDLYFSSFLQVVFDLDVTQAGYVGNIYSIGSTFWALVVGYLIRRTGRYKWIGIIFVPIHILGAGLMIHFRQPWQSIGYVIMCQIFIAFAGGSLVICHEIAGLAVGTHADIAMILAVLYLAAAIGGAMGSSVSGAIWQNTFPKLLFEALPTELKGEVANIVYSLPTQLSYPPGSPGRDAIVYAYGVAQQRMCIAATAMASVTLIGVWMWRDIRLDNKKQVKGTVL</sequence>
<dbReference type="PANTHER" id="PTHR23501">
    <property type="entry name" value="MAJOR FACILITATOR SUPERFAMILY"/>
    <property type="match status" value="1"/>
</dbReference>
<keyword evidence="5 8" id="KW-1133">Transmembrane helix</keyword>
<feature type="transmembrane region" description="Helical" evidence="8">
    <location>
        <begin position="221"/>
        <end position="239"/>
    </location>
</feature>
<feature type="transmembrane region" description="Helical" evidence="8">
    <location>
        <begin position="132"/>
        <end position="151"/>
    </location>
</feature>
<feature type="transmembrane region" description="Helical" evidence="8">
    <location>
        <begin position="306"/>
        <end position="326"/>
    </location>
</feature>
<reference evidence="10 11" key="1">
    <citation type="submission" date="2023-08" db="EMBL/GenBank/DDBJ databases">
        <authorList>
            <person name="Palmer J.M."/>
        </authorList>
    </citation>
    <scope>NUCLEOTIDE SEQUENCE [LARGE SCALE GENOMIC DNA]</scope>
    <source>
        <strain evidence="10 11">TWF481</strain>
    </source>
</reference>
<protein>
    <recommendedName>
        <fullName evidence="9">Major facilitator superfamily (MFS) profile domain-containing protein</fullName>
    </recommendedName>
</protein>
<dbReference type="GO" id="GO:0022857">
    <property type="term" value="F:transmembrane transporter activity"/>
    <property type="evidence" value="ECO:0007669"/>
    <property type="project" value="InterPro"/>
</dbReference>
<feature type="transmembrane region" description="Helical" evidence="8">
    <location>
        <begin position="415"/>
        <end position="434"/>
    </location>
</feature>
<evidence type="ECO:0000256" key="1">
    <source>
        <dbReference type="ARBA" id="ARBA00004141"/>
    </source>
</evidence>
<dbReference type="InterPro" id="IPR036259">
    <property type="entry name" value="MFS_trans_sf"/>
</dbReference>
<feature type="transmembrane region" description="Helical" evidence="8">
    <location>
        <begin position="187"/>
        <end position="209"/>
    </location>
</feature>
<feature type="compositionally biased region" description="Basic and acidic residues" evidence="7">
    <location>
        <begin position="33"/>
        <end position="57"/>
    </location>
</feature>
<keyword evidence="4 8" id="KW-0812">Transmembrane</keyword>
<dbReference type="Gene3D" id="1.20.1250.20">
    <property type="entry name" value="MFS general substrate transporter like domains"/>
    <property type="match status" value="2"/>
</dbReference>
<dbReference type="PANTHER" id="PTHR23501:SF107">
    <property type="entry name" value="TRANSPORTER, PUTATIVE (AFU_ORTHOLOGUE AFUA_7G04730)-RELATED"/>
    <property type="match status" value="1"/>
</dbReference>
<evidence type="ECO:0000313" key="11">
    <source>
        <dbReference type="Proteomes" id="UP001370758"/>
    </source>
</evidence>
<keyword evidence="11" id="KW-1185">Reference proteome</keyword>
<keyword evidence="6 8" id="KW-0472">Membrane</keyword>
<comment type="subcellular location">
    <subcellularLocation>
        <location evidence="1">Membrane</location>
        <topology evidence="1">Multi-pass membrane protein</topology>
    </subcellularLocation>
</comment>
<dbReference type="EMBL" id="JAVHJL010000003">
    <property type="protein sequence ID" value="KAK6506762.1"/>
    <property type="molecule type" value="Genomic_DNA"/>
</dbReference>
<dbReference type="GO" id="GO:0005886">
    <property type="term" value="C:plasma membrane"/>
    <property type="evidence" value="ECO:0007669"/>
    <property type="project" value="TreeGrafter"/>
</dbReference>
<feature type="region of interest" description="Disordered" evidence="7">
    <location>
        <begin position="20"/>
        <end position="64"/>
    </location>
</feature>
<dbReference type="AlphaFoldDB" id="A0AAV9WEZ7"/>
<feature type="transmembrane region" description="Helical" evidence="8">
    <location>
        <begin position="375"/>
        <end position="395"/>
    </location>
</feature>
<evidence type="ECO:0000256" key="6">
    <source>
        <dbReference type="ARBA" id="ARBA00023136"/>
    </source>
</evidence>
<keyword evidence="3" id="KW-0813">Transport</keyword>
<feature type="transmembrane region" description="Helical" evidence="8">
    <location>
        <begin position="441"/>
        <end position="460"/>
    </location>
</feature>
<dbReference type="FunFam" id="1.20.1250.20:FF:000284">
    <property type="entry name" value="Siderophore iron transporter mirB"/>
    <property type="match status" value="1"/>
</dbReference>
<evidence type="ECO:0000256" key="5">
    <source>
        <dbReference type="ARBA" id="ARBA00022989"/>
    </source>
</evidence>
<dbReference type="InterPro" id="IPR020846">
    <property type="entry name" value="MFS_dom"/>
</dbReference>
<evidence type="ECO:0000256" key="4">
    <source>
        <dbReference type="ARBA" id="ARBA00022692"/>
    </source>
</evidence>
<dbReference type="SUPFAM" id="SSF103473">
    <property type="entry name" value="MFS general substrate transporter"/>
    <property type="match status" value="2"/>
</dbReference>
<feature type="transmembrane region" description="Helical" evidence="8">
    <location>
        <begin position="499"/>
        <end position="527"/>
    </location>
</feature>
<proteinExistence type="inferred from homology"/>
<evidence type="ECO:0000256" key="7">
    <source>
        <dbReference type="SAM" id="MobiDB-lite"/>
    </source>
</evidence>
<feature type="domain" description="Major facilitator superfamily (MFS) profile" evidence="9">
    <location>
        <begin position="98"/>
        <end position="607"/>
    </location>
</feature>
<evidence type="ECO:0000259" key="9">
    <source>
        <dbReference type="PROSITE" id="PS50850"/>
    </source>
</evidence>
<evidence type="ECO:0000256" key="2">
    <source>
        <dbReference type="ARBA" id="ARBA00008335"/>
    </source>
</evidence>
<evidence type="ECO:0000256" key="3">
    <source>
        <dbReference type="ARBA" id="ARBA00022448"/>
    </source>
</evidence>
<feature type="transmembrane region" description="Helical" evidence="8">
    <location>
        <begin position="163"/>
        <end position="181"/>
    </location>
</feature>
<feature type="transmembrane region" description="Helical" evidence="8">
    <location>
        <begin position="338"/>
        <end position="355"/>
    </location>
</feature>
<evidence type="ECO:0000256" key="8">
    <source>
        <dbReference type="SAM" id="Phobius"/>
    </source>
</evidence>
<organism evidence="10 11">
    <name type="scientific">Arthrobotrys musiformis</name>
    <dbReference type="NCBI Taxonomy" id="47236"/>
    <lineage>
        <taxon>Eukaryota</taxon>
        <taxon>Fungi</taxon>
        <taxon>Dikarya</taxon>
        <taxon>Ascomycota</taxon>
        <taxon>Pezizomycotina</taxon>
        <taxon>Orbiliomycetes</taxon>
        <taxon>Orbiliales</taxon>
        <taxon>Orbiliaceae</taxon>
        <taxon>Arthrobotrys</taxon>
    </lineage>
</organism>
<comment type="caution">
    <text evidence="10">The sequence shown here is derived from an EMBL/GenBank/DDBJ whole genome shotgun (WGS) entry which is preliminary data.</text>
</comment>
<feature type="transmembrane region" description="Helical" evidence="8">
    <location>
        <begin position="95"/>
        <end position="112"/>
    </location>
</feature>
<dbReference type="InterPro" id="IPR011701">
    <property type="entry name" value="MFS"/>
</dbReference>
<comment type="similarity">
    <text evidence="2">Belongs to the major facilitator superfamily.</text>
</comment>
<dbReference type="PROSITE" id="PS50850">
    <property type="entry name" value="MFS"/>
    <property type="match status" value="1"/>
</dbReference>